<feature type="compositionally biased region" description="Low complexity" evidence="1">
    <location>
        <begin position="343"/>
        <end position="357"/>
    </location>
</feature>
<evidence type="ECO:0000256" key="1">
    <source>
        <dbReference type="SAM" id="MobiDB-lite"/>
    </source>
</evidence>
<reference evidence="3" key="2">
    <citation type="submission" date="2020-09" db="EMBL/GenBank/DDBJ databases">
        <authorList>
            <person name="Sun Q."/>
            <person name="Ohkuma M."/>
        </authorList>
    </citation>
    <scope>NUCLEOTIDE SEQUENCE</scope>
    <source>
        <strain evidence="3">JCM 4646</strain>
    </source>
</reference>
<dbReference type="AlphaFoldDB" id="A0A919L1P0"/>
<reference evidence="3" key="1">
    <citation type="journal article" date="2014" name="Int. J. Syst. Evol. Microbiol.">
        <title>Complete genome sequence of Corynebacterium casei LMG S-19264T (=DSM 44701T), isolated from a smear-ripened cheese.</title>
        <authorList>
            <consortium name="US DOE Joint Genome Institute (JGI-PGF)"/>
            <person name="Walter F."/>
            <person name="Albersmeier A."/>
            <person name="Kalinowski J."/>
            <person name="Ruckert C."/>
        </authorList>
    </citation>
    <scope>NUCLEOTIDE SEQUENCE</scope>
    <source>
        <strain evidence="3">JCM 4646</strain>
    </source>
</reference>
<dbReference type="EMBL" id="BNBO01000053">
    <property type="protein sequence ID" value="GHH81580.1"/>
    <property type="molecule type" value="Genomic_DNA"/>
</dbReference>
<dbReference type="RefSeq" id="WP_268257356.1">
    <property type="nucleotide sequence ID" value="NZ_BNBO01000053.1"/>
</dbReference>
<organism evidence="3 4">
    <name type="scientific">Kitasatospora indigofera</name>
    <dbReference type="NCBI Taxonomy" id="67307"/>
    <lineage>
        <taxon>Bacteria</taxon>
        <taxon>Bacillati</taxon>
        <taxon>Actinomycetota</taxon>
        <taxon>Actinomycetes</taxon>
        <taxon>Kitasatosporales</taxon>
        <taxon>Streptomycetaceae</taxon>
        <taxon>Kitasatospora</taxon>
    </lineage>
</organism>
<proteinExistence type="predicted"/>
<comment type="caution">
    <text evidence="3">The sequence shown here is derived from an EMBL/GenBank/DDBJ whole genome shotgun (WGS) entry which is preliminary data.</text>
</comment>
<feature type="compositionally biased region" description="Pro residues" evidence="1">
    <location>
        <begin position="311"/>
        <end position="323"/>
    </location>
</feature>
<dbReference type="SUPFAM" id="SSF52540">
    <property type="entry name" value="P-loop containing nucleoside triphosphate hydrolases"/>
    <property type="match status" value="1"/>
</dbReference>
<dbReference type="InterPro" id="IPR027417">
    <property type="entry name" value="P-loop_NTPase"/>
</dbReference>
<dbReference type="InterPro" id="IPR014001">
    <property type="entry name" value="Helicase_ATP-bd"/>
</dbReference>
<evidence type="ECO:0000259" key="2">
    <source>
        <dbReference type="PROSITE" id="PS51192"/>
    </source>
</evidence>
<gene>
    <name evidence="3" type="ORF">GCM10018781_64530</name>
</gene>
<feature type="compositionally biased region" description="Basic and acidic residues" evidence="1">
    <location>
        <begin position="331"/>
        <end position="342"/>
    </location>
</feature>
<accession>A0A919L1P0</accession>
<dbReference type="InterPro" id="IPR006935">
    <property type="entry name" value="Helicase/UvrB_N"/>
</dbReference>
<dbReference type="PANTHER" id="PTHR47396:SF1">
    <property type="entry name" value="ATP-DEPENDENT HELICASE IRC3-RELATED"/>
    <property type="match status" value="1"/>
</dbReference>
<feature type="domain" description="Helicase ATP-binding" evidence="2">
    <location>
        <begin position="1"/>
        <end position="145"/>
    </location>
</feature>
<dbReference type="GO" id="GO:0003677">
    <property type="term" value="F:DNA binding"/>
    <property type="evidence" value="ECO:0007669"/>
    <property type="project" value="InterPro"/>
</dbReference>
<sequence>MVVPSLRLLEQTAALWHHEGRPGRYIGVCSREKPADPALAGILTTIDQPEDLAALSALSDGPLNVFCTYQSLDKVIQAHAALHLPGWDVIVVDEAHHTTGNLDKAWAQVHDNDVLPARHRLYMTATPLVFDRQKGTERGVPPDRVVASMDDHSLYGPTVYSISLAKSIDQGLLADYRIVVITVRNEDLLHTLRRDTSTWTSEALRAAAAQLALTLAQQRYDLRRTLTFHPSIAAAKTFADTLPGTAALRPGFDCSLLHVGTVNSHQTPFEQHQAYTAFAATPSTPGPAPRLHTVPSSPTAGAAAKASTFPPSTPCSSPTPRPAPSTSSRPSAEHCARHRATERSPPSSSPSTSPRATTWEKPPGEHPGASSTRS</sequence>
<evidence type="ECO:0000313" key="4">
    <source>
        <dbReference type="Proteomes" id="UP000617734"/>
    </source>
</evidence>
<dbReference type="GO" id="GO:0005524">
    <property type="term" value="F:ATP binding"/>
    <property type="evidence" value="ECO:0007669"/>
    <property type="project" value="InterPro"/>
</dbReference>
<dbReference type="GO" id="GO:0005829">
    <property type="term" value="C:cytosol"/>
    <property type="evidence" value="ECO:0007669"/>
    <property type="project" value="TreeGrafter"/>
</dbReference>
<dbReference type="PANTHER" id="PTHR47396">
    <property type="entry name" value="TYPE I RESTRICTION ENZYME ECOKI R PROTEIN"/>
    <property type="match status" value="1"/>
</dbReference>
<dbReference type="PROSITE" id="PS51192">
    <property type="entry name" value="HELICASE_ATP_BIND_1"/>
    <property type="match status" value="1"/>
</dbReference>
<protein>
    <recommendedName>
        <fullName evidence="2">Helicase ATP-binding domain-containing protein</fullName>
    </recommendedName>
</protein>
<evidence type="ECO:0000313" key="3">
    <source>
        <dbReference type="EMBL" id="GHH81580.1"/>
    </source>
</evidence>
<feature type="region of interest" description="Disordered" evidence="1">
    <location>
        <begin position="279"/>
        <end position="374"/>
    </location>
</feature>
<keyword evidence="4" id="KW-1185">Reference proteome</keyword>
<dbReference type="InterPro" id="IPR050742">
    <property type="entry name" value="Helicase_Restrict-Modif_Enz"/>
</dbReference>
<dbReference type="Proteomes" id="UP000617734">
    <property type="component" value="Unassembled WGS sequence"/>
</dbReference>
<dbReference type="Gene3D" id="3.40.50.300">
    <property type="entry name" value="P-loop containing nucleotide triphosphate hydrolases"/>
    <property type="match status" value="1"/>
</dbReference>
<name>A0A919L1P0_9ACTN</name>
<dbReference type="GeneID" id="95358542"/>
<dbReference type="GO" id="GO:0016787">
    <property type="term" value="F:hydrolase activity"/>
    <property type="evidence" value="ECO:0007669"/>
    <property type="project" value="InterPro"/>
</dbReference>
<dbReference type="Pfam" id="PF04851">
    <property type="entry name" value="ResIII"/>
    <property type="match status" value="1"/>
</dbReference>